<comment type="caution">
    <text evidence="1">The sequence shown here is derived from an EMBL/GenBank/DDBJ whole genome shotgun (WGS) entry which is preliminary data.</text>
</comment>
<protein>
    <submittedName>
        <fullName evidence="1">Uncharacterized protein</fullName>
    </submittedName>
</protein>
<evidence type="ECO:0000313" key="1">
    <source>
        <dbReference type="EMBL" id="GDY44664.1"/>
    </source>
</evidence>
<dbReference type="Proteomes" id="UP000299290">
    <property type="component" value="Unassembled WGS sequence"/>
</dbReference>
<evidence type="ECO:0000313" key="2">
    <source>
        <dbReference type="Proteomes" id="UP000299290"/>
    </source>
</evidence>
<reference evidence="1 2" key="1">
    <citation type="journal article" date="2020" name="Int. J. Syst. Evol. Microbiol.">
        <title>Reclassification of Streptomyces castelarensis and Streptomyces sporoclivatus as later heterotypic synonyms of Streptomyces antimycoticus.</title>
        <authorList>
            <person name="Komaki H."/>
            <person name="Tamura T."/>
        </authorList>
    </citation>
    <scope>NUCLEOTIDE SEQUENCE [LARGE SCALE GENOMIC DNA]</scope>
    <source>
        <strain evidence="1 2">NBRC 12839</strain>
    </source>
</reference>
<organism evidence="1 2">
    <name type="scientific">Streptomyces antimycoticus</name>
    <dbReference type="NCBI Taxonomy" id="68175"/>
    <lineage>
        <taxon>Bacteria</taxon>
        <taxon>Bacillati</taxon>
        <taxon>Actinomycetota</taxon>
        <taxon>Actinomycetes</taxon>
        <taxon>Kitasatosporales</taxon>
        <taxon>Streptomycetaceae</taxon>
        <taxon>Streptomyces</taxon>
        <taxon>Streptomyces violaceusniger group</taxon>
    </lineage>
</organism>
<proteinExistence type="predicted"/>
<dbReference type="AlphaFoldDB" id="A0A4D4K964"/>
<gene>
    <name evidence="1" type="ORF">SANT12839_055460</name>
</gene>
<keyword evidence="2" id="KW-1185">Reference proteome</keyword>
<sequence length="71" mass="7329">MVMMAFGLSRRGFLYAPSLSPTHGGHGCGAGTYGVVRILGGERPTVPLYGSGRAGLAIHLLTESPVSTRKG</sequence>
<accession>A0A4D4K964</accession>
<name>A0A4D4K964_9ACTN</name>
<dbReference type="EMBL" id="BJHV01000001">
    <property type="protein sequence ID" value="GDY44664.1"/>
    <property type="molecule type" value="Genomic_DNA"/>
</dbReference>